<dbReference type="GO" id="GO:0005524">
    <property type="term" value="F:ATP binding"/>
    <property type="evidence" value="ECO:0007669"/>
    <property type="project" value="UniProtKB-KW"/>
</dbReference>
<gene>
    <name evidence="6" type="ORF">SAMN02745135_02551</name>
</gene>
<keyword evidence="2" id="KW-0547">Nucleotide-binding</keyword>
<dbReference type="Proteomes" id="UP000183967">
    <property type="component" value="Unassembled WGS sequence"/>
</dbReference>
<keyword evidence="3" id="KW-0418">Kinase</keyword>
<feature type="transmembrane region" description="Helical" evidence="5">
    <location>
        <begin position="334"/>
        <end position="356"/>
    </location>
</feature>
<name>A0A1M5WNS9_9FIRM</name>
<keyword evidence="1" id="KW-0808">Transferase</keyword>
<dbReference type="GO" id="GO:0016301">
    <property type="term" value="F:kinase activity"/>
    <property type="evidence" value="ECO:0007669"/>
    <property type="project" value="UniProtKB-KW"/>
</dbReference>
<dbReference type="NCBIfam" id="NF040608">
    <property type="entry name" value="division_SteA"/>
    <property type="match status" value="1"/>
</dbReference>
<accession>A0A1M5WNS9</accession>
<dbReference type="GO" id="GO:0009229">
    <property type="term" value="P:thiamine diphosphate biosynthetic process"/>
    <property type="evidence" value="ECO:0007669"/>
    <property type="project" value="InterPro"/>
</dbReference>
<evidence type="ECO:0000256" key="3">
    <source>
        <dbReference type="ARBA" id="ARBA00022777"/>
    </source>
</evidence>
<keyword evidence="5" id="KW-1133">Transmembrane helix</keyword>
<dbReference type="AlphaFoldDB" id="A0A1M5WNS9"/>
<dbReference type="GO" id="GO:0004788">
    <property type="term" value="F:thiamine diphosphokinase activity"/>
    <property type="evidence" value="ECO:0007669"/>
    <property type="project" value="InterPro"/>
</dbReference>
<evidence type="ECO:0000256" key="5">
    <source>
        <dbReference type="SAM" id="Phobius"/>
    </source>
</evidence>
<proteinExistence type="predicted"/>
<dbReference type="OrthoDB" id="9804377at2"/>
<dbReference type="RefSeq" id="WP_073198084.1">
    <property type="nucleotide sequence ID" value="NZ_FQXO01000122.1"/>
</dbReference>
<keyword evidence="4" id="KW-0067">ATP-binding</keyword>
<reference evidence="7" key="1">
    <citation type="submission" date="2016-11" db="EMBL/GenBank/DDBJ databases">
        <authorList>
            <person name="Varghese N."/>
            <person name="Submissions S."/>
        </authorList>
    </citation>
    <scope>NUCLEOTIDE SEQUENCE [LARGE SCALE GENOMIC DNA]</scope>
    <source>
        <strain evidence="7">DSM 13643</strain>
    </source>
</reference>
<dbReference type="Gene3D" id="3.40.50.10240">
    <property type="entry name" value="Thiamin pyrophosphokinase, catalytic domain"/>
    <property type="match status" value="1"/>
</dbReference>
<evidence type="ECO:0000256" key="1">
    <source>
        <dbReference type="ARBA" id="ARBA00022679"/>
    </source>
</evidence>
<evidence type="ECO:0000313" key="6">
    <source>
        <dbReference type="EMBL" id="SHH88633.1"/>
    </source>
</evidence>
<evidence type="ECO:0000256" key="2">
    <source>
        <dbReference type="ARBA" id="ARBA00022741"/>
    </source>
</evidence>
<evidence type="ECO:0000313" key="7">
    <source>
        <dbReference type="Proteomes" id="UP000183967"/>
    </source>
</evidence>
<dbReference type="SUPFAM" id="SSF63999">
    <property type="entry name" value="Thiamin pyrophosphokinase, catalytic domain"/>
    <property type="match status" value="1"/>
</dbReference>
<sequence length="373" mass="42384">MSVKGIVKKDKKTKRLIYKLKPGDIALLSHEDIDEIAVEALIKSRVRCIINTEKTMTGYYPNKGPLKLLENGIPIYEIDDKNIFNIVEDNKIIEIKNNKIFYSNKFIGKCKLIKKDEMLNLYDLGCRNFDVKLNDFIDNTIFYAKKEKNWITNKIKLPKIETLIKNRHVLIVVRGKSYKQDLKAILDYIKNKRPVLIGVDGGGDALLEFGLIPDIVIGDLDSVSDRCLRLCKEIIVHAYPNGYAPGLKRIKENGLKAKIFSSVGTSEDIAMLLAYDYGAELIVAVGTHNCMIDFLEKGRKGMGSTFLVRTKIGSKLVDAKGINKLYDEKLEIKYYVYLGLSALLPIYILSMLHFPIKMMLNQISIRIKMLIGL</sequence>
<protein>
    <submittedName>
        <fullName evidence="6">Uncharacterized membrane-anchored protein</fullName>
    </submittedName>
</protein>
<keyword evidence="5" id="KW-0472">Membrane</keyword>
<dbReference type="EMBL" id="FQXO01000122">
    <property type="protein sequence ID" value="SHH88633.1"/>
    <property type="molecule type" value="Genomic_DNA"/>
</dbReference>
<dbReference type="InterPro" id="IPR036759">
    <property type="entry name" value="TPK_catalytic_sf"/>
</dbReference>
<keyword evidence="5" id="KW-0812">Transmembrane</keyword>
<organism evidence="6 7">
    <name type="scientific">Caloranaerobacter azorensis DSM 13643</name>
    <dbReference type="NCBI Taxonomy" id="1121264"/>
    <lineage>
        <taxon>Bacteria</taxon>
        <taxon>Bacillati</taxon>
        <taxon>Bacillota</taxon>
        <taxon>Tissierellia</taxon>
        <taxon>Tissierellales</taxon>
        <taxon>Thermohalobacteraceae</taxon>
        <taxon>Caloranaerobacter</taxon>
    </lineage>
</organism>
<evidence type="ECO:0000256" key="4">
    <source>
        <dbReference type="ARBA" id="ARBA00022840"/>
    </source>
</evidence>
<keyword evidence="7" id="KW-1185">Reference proteome</keyword>
<dbReference type="InterPro" id="IPR047795">
    <property type="entry name" value="Put_SteA-like"/>
</dbReference>